<reference evidence="3" key="1">
    <citation type="journal article" date="2015" name="Genome Announc.">
        <title>Draft Genome Sequence of Bacteroidales Strain TBC1, a Novel Isolate from a Methanogenic Wastewater Treatment System.</title>
        <authorList>
            <person name="Tourlousse D.M."/>
            <person name="Matsuura N."/>
            <person name="Sun L."/>
            <person name="Toyonaga M."/>
            <person name="Kuroda K."/>
            <person name="Ohashi A."/>
            <person name="Cruz R."/>
            <person name="Yamaguchi T."/>
            <person name="Sekiguchi Y."/>
        </authorList>
    </citation>
    <scope>NUCLEOTIDE SEQUENCE [LARGE SCALE GENOMIC DNA]</scope>
    <source>
        <strain evidence="3">TBC1</strain>
    </source>
</reference>
<keyword evidence="2" id="KW-0732">Signal</keyword>
<feature type="repeat" description="TPR" evidence="1">
    <location>
        <begin position="258"/>
        <end position="291"/>
    </location>
</feature>
<organism evidence="3">
    <name type="scientific">Lentimicrobium saccharophilum</name>
    <dbReference type="NCBI Taxonomy" id="1678841"/>
    <lineage>
        <taxon>Bacteria</taxon>
        <taxon>Pseudomonadati</taxon>
        <taxon>Bacteroidota</taxon>
        <taxon>Bacteroidia</taxon>
        <taxon>Bacteroidales</taxon>
        <taxon>Lentimicrobiaceae</taxon>
        <taxon>Lentimicrobium</taxon>
    </lineage>
</organism>
<feature type="repeat" description="TPR" evidence="1">
    <location>
        <begin position="224"/>
        <end position="257"/>
    </location>
</feature>
<feature type="signal peptide" evidence="2">
    <location>
        <begin position="1"/>
        <end position="19"/>
    </location>
</feature>
<gene>
    <name evidence="3" type="ORF">TBC1_12311</name>
</gene>
<dbReference type="EMBL" id="DF968183">
    <property type="protein sequence ID" value="GAP44503.1"/>
    <property type="molecule type" value="Genomic_DNA"/>
</dbReference>
<proteinExistence type="predicted"/>
<keyword evidence="1" id="KW-0802">TPR repeat</keyword>
<dbReference type="RefSeq" id="WP_062043905.1">
    <property type="nucleotide sequence ID" value="NZ_DF968183.1"/>
</dbReference>
<dbReference type="AlphaFoldDB" id="A0A0S7C140"/>
<dbReference type="PANTHER" id="PTHR12558">
    <property type="entry name" value="CELL DIVISION CYCLE 16,23,27"/>
    <property type="match status" value="1"/>
</dbReference>
<evidence type="ECO:0000313" key="4">
    <source>
        <dbReference type="Proteomes" id="UP000053091"/>
    </source>
</evidence>
<evidence type="ECO:0000256" key="1">
    <source>
        <dbReference type="PROSITE-ProRule" id="PRU00339"/>
    </source>
</evidence>
<dbReference type="OrthoDB" id="739506at2"/>
<keyword evidence="4" id="KW-1185">Reference proteome</keyword>
<feature type="chain" id="PRO_5006633403" evidence="2">
    <location>
        <begin position="20"/>
        <end position="383"/>
    </location>
</feature>
<evidence type="ECO:0000256" key="2">
    <source>
        <dbReference type="SAM" id="SignalP"/>
    </source>
</evidence>
<dbReference type="Proteomes" id="UP000053091">
    <property type="component" value="Unassembled WGS sequence"/>
</dbReference>
<dbReference type="PANTHER" id="PTHR12558:SF13">
    <property type="entry name" value="CELL DIVISION CYCLE PROTEIN 27 HOMOLOG"/>
    <property type="match status" value="1"/>
</dbReference>
<accession>A0A0S7C140</accession>
<protein>
    <submittedName>
        <fullName evidence="3">Protein containing tetratricopeptide repeat</fullName>
    </submittedName>
</protein>
<dbReference type="Pfam" id="PF13414">
    <property type="entry name" value="TPR_11"/>
    <property type="match status" value="2"/>
</dbReference>
<dbReference type="PROSITE" id="PS50005">
    <property type="entry name" value="TPR"/>
    <property type="match status" value="2"/>
</dbReference>
<dbReference type="InterPro" id="IPR019734">
    <property type="entry name" value="TPR_rpt"/>
</dbReference>
<dbReference type="Gene3D" id="1.25.40.10">
    <property type="entry name" value="Tetratricopeptide repeat domain"/>
    <property type="match status" value="3"/>
</dbReference>
<evidence type="ECO:0000313" key="3">
    <source>
        <dbReference type="EMBL" id="GAP44503.1"/>
    </source>
</evidence>
<dbReference type="InterPro" id="IPR011990">
    <property type="entry name" value="TPR-like_helical_dom_sf"/>
</dbReference>
<dbReference type="SMART" id="SM00028">
    <property type="entry name" value="TPR"/>
    <property type="match status" value="6"/>
</dbReference>
<dbReference type="STRING" id="1678841.TBC1_12311"/>
<dbReference type="SUPFAM" id="SSF48452">
    <property type="entry name" value="TPR-like"/>
    <property type="match status" value="1"/>
</dbReference>
<sequence length="383" mass="43275">MKKISLIFLMLIAASFVFGQKPLRTTAFNNLRKGELDKAMQNIEPTISDPATMNDPKTWFYRGNIYLQIHMSENPAFKALDSDALNKAYESYKKSIELDTKKEYYTETIQNMLIISEQLYNEGVIRFTADPPQYLEAMKSFESAVEVNKTFGNTDTLAMFNTALAAENAKEFGKAKLYYNKVKEMNYPQPLLYNSLASISLEEGDTTAAIAVLAEGRRKYPENFNLLIAETNIYLSSNQHDKAMANLQEAVKTDPSNPTIHYAVGVNYALMNNVGEAEKAYIKAVELKPDYFEANYNLGALYVNQAAQIIDEANKLPLSATKEYDALKKQADDILAKSIPYLETASSLDPSDKNTLLSLKEIYTRLQMYEKMKVVNDKISELE</sequence>
<name>A0A0S7C140_9BACT</name>